<dbReference type="VEuPathDB" id="CryptoDB:Cvel_17281"/>
<sequence length="290" mass="30995">MKGFIAFIAHCPEVRENQRVVVVGECPELGGWELGGALSLAPAPCGRPWCVSSEVEVNLPESTMGVSGDAVNGVGTGGEGGGVGMSELKFRLLAIPNNGEEIEVPHSGNLMSLEPLRGGDFRIMRLVGAPPLSDCSSVRERGVNTIHVGAEGGGEHQKREVVRISVEWGVPESVQLALLGLPTNRQKEEPHRKHEHDGLSESQSEIARPPFSEGRTPQTDSVTRITVDSQSAGTPACLPMCRPQSAVAPTRSDSESERDEGHDKRLSVRVCNPLPDDPTFPSHPSNCTHL</sequence>
<evidence type="ECO:0000256" key="1">
    <source>
        <dbReference type="SAM" id="MobiDB-lite"/>
    </source>
</evidence>
<feature type="compositionally biased region" description="Basic and acidic residues" evidence="1">
    <location>
        <begin position="252"/>
        <end position="266"/>
    </location>
</feature>
<dbReference type="GO" id="GO:0030246">
    <property type="term" value="F:carbohydrate binding"/>
    <property type="evidence" value="ECO:0007669"/>
    <property type="project" value="InterPro"/>
</dbReference>
<evidence type="ECO:0000313" key="2">
    <source>
        <dbReference type="EMBL" id="CEM13708.1"/>
    </source>
</evidence>
<organism evidence="2">
    <name type="scientific">Chromera velia CCMP2878</name>
    <dbReference type="NCBI Taxonomy" id="1169474"/>
    <lineage>
        <taxon>Eukaryota</taxon>
        <taxon>Sar</taxon>
        <taxon>Alveolata</taxon>
        <taxon>Colpodellida</taxon>
        <taxon>Chromeraceae</taxon>
        <taxon>Chromera</taxon>
    </lineage>
</organism>
<dbReference type="EMBL" id="CDMZ01000409">
    <property type="protein sequence ID" value="CEM13708.1"/>
    <property type="molecule type" value="Genomic_DNA"/>
</dbReference>
<proteinExistence type="predicted"/>
<dbReference type="PhylomeDB" id="A0A0G4FIX2"/>
<dbReference type="InterPro" id="IPR013784">
    <property type="entry name" value="Carb-bd-like_fold"/>
</dbReference>
<feature type="compositionally biased region" description="Polar residues" evidence="1">
    <location>
        <begin position="215"/>
        <end position="233"/>
    </location>
</feature>
<dbReference type="Gene3D" id="2.60.40.10">
    <property type="entry name" value="Immunoglobulins"/>
    <property type="match status" value="1"/>
</dbReference>
<feature type="compositionally biased region" description="Basic and acidic residues" evidence="1">
    <location>
        <begin position="185"/>
        <end position="199"/>
    </location>
</feature>
<protein>
    <recommendedName>
        <fullName evidence="3">CBM20 domain-containing protein</fullName>
    </recommendedName>
</protein>
<feature type="region of interest" description="Disordered" evidence="1">
    <location>
        <begin position="181"/>
        <end position="290"/>
    </location>
</feature>
<name>A0A0G4FIX2_9ALVE</name>
<dbReference type="SUPFAM" id="SSF49452">
    <property type="entry name" value="Starch-binding domain-like"/>
    <property type="match status" value="1"/>
</dbReference>
<evidence type="ECO:0008006" key="3">
    <source>
        <dbReference type="Google" id="ProtNLM"/>
    </source>
</evidence>
<dbReference type="AlphaFoldDB" id="A0A0G4FIX2"/>
<dbReference type="InterPro" id="IPR013783">
    <property type="entry name" value="Ig-like_fold"/>
</dbReference>
<reference evidence="2" key="1">
    <citation type="submission" date="2014-11" db="EMBL/GenBank/DDBJ databases">
        <authorList>
            <person name="Otto D Thomas"/>
            <person name="Naeem Raeece"/>
        </authorList>
    </citation>
    <scope>NUCLEOTIDE SEQUENCE</scope>
</reference>
<gene>
    <name evidence="2" type="ORF">Cvel_17281</name>
</gene>
<accession>A0A0G4FIX2</accession>